<sequence>MRGGALRMPASQTRRCVVFRLHPREEDSELIVPHVIPPIHPVADPPRHRPPASHSPGPSFLSGVLTRCPHVILPPIHRRPASCCSARGAPACGDPRRRALPPPSHHPPRCASRIHPRGVPRPAPRPTPSPSSRPPITLRRPPHLHPTSAAHTPAARLFRIPVATTQRASRFRTERRRPSPRSHRHAPTLALRGRSRFCASQRINRAPHPPHKNAHSARPPFPSALSTLSTKPRRHRSVVVALAGKIHAAPVMHARPTPPCVLDMARSDREFGQAATKVGGEGYAQQEYSQQQEYQQQQYEH</sequence>
<protein>
    <submittedName>
        <fullName evidence="2">Uncharacterized protein</fullName>
    </submittedName>
</protein>
<dbReference type="Proteomes" id="UP000054270">
    <property type="component" value="Unassembled WGS sequence"/>
</dbReference>
<name>A0A0D2KL44_HYPSF</name>
<reference evidence="3" key="1">
    <citation type="submission" date="2014-04" db="EMBL/GenBank/DDBJ databases">
        <title>Evolutionary Origins and Diversification of the Mycorrhizal Mutualists.</title>
        <authorList>
            <consortium name="DOE Joint Genome Institute"/>
            <consortium name="Mycorrhizal Genomics Consortium"/>
            <person name="Kohler A."/>
            <person name="Kuo A."/>
            <person name="Nagy L.G."/>
            <person name="Floudas D."/>
            <person name="Copeland A."/>
            <person name="Barry K.W."/>
            <person name="Cichocki N."/>
            <person name="Veneault-Fourrey C."/>
            <person name="LaButti K."/>
            <person name="Lindquist E.A."/>
            <person name="Lipzen A."/>
            <person name="Lundell T."/>
            <person name="Morin E."/>
            <person name="Murat C."/>
            <person name="Riley R."/>
            <person name="Ohm R."/>
            <person name="Sun H."/>
            <person name="Tunlid A."/>
            <person name="Henrissat B."/>
            <person name="Grigoriev I.V."/>
            <person name="Hibbett D.S."/>
            <person name="Martin F."/>
        </authorList>
    </citation>
    <scope>NUCLEOTIDE SEQUENCE [LARGE SCALE GENOMIC DNA]</scope>
    <source>
        <strain evidence="3">FD-334 SS-4</strain>
    </source>
</reference>
<keyword evidence="3" id="KW-1185">Reference proteome</keyword>
<feature type="region of interest" description="Disordered" evidence="1">
    <location>
        <begin position="206"/>
        <end position="232"/>
    </location>
</feature>
<feature type="region of interest" description="Disordered" evidence="1">
    <location>
        <begin position="83"/>
        <end position="185"/>
    </location>
</feature>
<feature type="compositionally biased region" description="Low complexity" evidence="1">
    <location>
        <begin position="285"/>
        <end position="301"/>
    </location>
</feature>
<evidence type="ECO:0000313" key="2">
    <source>
        <dbReference type="EMBL" id="KJA15342.1"/>
    </source>
</evidence>
<feature type="compositionally biased region" description="Basic residues" evidence="1">
    <location>
        <begin position="106"/>
        <end position="118"/>
    </location>
</feature>
<evidence type="ECO:0000256" key="1">
    <source>
        <dbReference type="SAM" id="MobiDB-lite"/>
    </source>
</evidence>
<proteinExistence type="predicted"/>
<feature type="compositionally biased region" description="Basic residues" evidence="1">
    <location>
        <begin position="169"/>
        <end position="185"/>
    </location>
</feature>
<feature type="compositionally biased region" description="Pro residues" evidence="1">
    <location>
        <begin position="119"/>
        <end position="133"/>
    </location>
</feature>
<dbReference type="EMBL" id="KN817647">
    <property type="protein sequence ID" value="KJA15342.1"/>
    <property type="molecule type" value="Genomic_DNA"/>
</dbReference>
<gene>
    <name evidence="2" type="ORF">HYPSUDRAFT_207939</name>
</gene>
<evidence type="ECO:0000313" key="3">
    <source>
        <dbReference type="Proteomes" id="UP000054270"/>
    </source>
</evidence>
<feature type="region of interest" description="Disordered" evidence="1">
    <location>
        <begin position="272"/>
        <end position="301"/>
    </location>
</feature>
<dbReference type="AlphaFoldDB" id="A0A0D2KL44"/>
<accession>A0A0D2KL44</accession>
<organism evidence="2 3">
    <name type="scientific">Hypholoma sublateritium (strain FD-334 SS-4)</name>
    <dbReference type="NCBI Taxonomy" id="945553"/>
    <lineage>
        <taxon>Eukaryota</taxon>
        <taxon>Fungi</taxon>
        <taxon>Dikarya</taxon>
        <taxon>Basidiomycota</taxon>
        <taxon>Agaricomycotina</taxon>
        <taxon>Agaricomycetes</taxon>
        <taxon>Agaricomycetidae</taxon>
        <taxon>Agaricales</taxon>
        <taxon>Agaricineae</taxon>
        <taxon>Strophariaceae</taxon>
        <taxon>Hypholoma</taxon>
    </lineage>
</organism>